<keyword evidence="3" id="KW-1185">Reference proteome</keyword>
<evidence type="ECO:0000313" key="2">
    <source>
        <dbReference type="EMBL" id="MBL0425979.1"/>
    </source>
</evidence>
<sequence length="82" mass="9560">MLFLGLGIVLLALKYLEVGPVAAWSWWIVLSPFALAVVWWTWADWSGYTKKKAMERENVRKQARLDRQREQLGLGTRKSGRR</sequence>
<dbReference type="InterPro" id="IPR031044">
    <property type="entry name" value="Small_Trp_rich"/>
</dbReference>
<feature type="transmembrane region" description="Helical" evidence="1">
    <location>
        <begin position="24"/>
        <end position="42"/>
    </location>
</feature>
<evidence type="ECO:0000313" key="3">
    <source>
        <dbReference type="Proteomes" id="UP000622707"/>
    </source>
</evidence>
<dbReference type="Proteomes" id="UP000622707">
    <property type="component" value="Unassembled WGS sequence"/>
</dbReference>
<evidence type="ECO:0000256" key="1">
    <source>
        <dbReference type="SAM" id="Phobius"/>
    </source>
</evidence>
<dbReference type="EMBL" id="JAEQND010000006">
    <property type="protein sequence ID" value="MBL0425979.1"/>
    <property type="molecule type" value="Genomic_DNA"/>
</dbReference>
<keyword evidence="1" id="KW-0472">Membrane</keyword>
<dbReference type="RefSeq" id="WP_201689921.1">
    <property type="nucleotide sequence ID" value="NZ_JAEQND010000006.1"/>
</dbReference>
<dbReference type="NCBIfam" id="TIGR04438">
    <property type="entry name" value="small_Trp_rich"/>
    <property type="match status" value="1"/>
</dbReference>
<protein>
    <submittedName>
        <fullName evidence="2">TIGR04438 family Trp-rich protein</fullName>
    </submittedName>
</protein>
<name>A0ABS1JNZ5_9BURK</name>
<accession>A0ABS1JNZ5</accession>
<keyword evidence="1" id="KW-1133">Transmembrane helix</keyword>
<comment type="caution">
    <text evidence="2">The sequence shown here is derived from an EMBL/GenBank/DDBJ whole genome shotgun (WGS) entry which is preliminary data.</text>
</comment>
<organism evidence="2 3">
    <name type="scientific">Ramlibacter alkalitolerans</name>
    <dbReference type="NCBI Taxonomy" id="2039631"/>
    <lineage>
        <taxon>Bacteria</taxon>
        <taxon>Pseudomonadati</taxon>
        <taxon>Pseudomonadota</taxon>
        <taxon>Betaproteobacteria</taxon>
        <taxon>Burkholderiales</taxon>
        <taxon>Comamonadaceae</taxon>
        <taxon>Ramlibacter</taxon>
    </lineage>
</organism>
<proteinExistence type="predicted"/>
<reference evidence="2 3" key="1">
    <citation type="journal article" date="2017" name="Int. J. Syst. Evol. Microbiol.">
        <title>Ramlibacter alkalitolerans sp. nov., alkali-tolerant bacterium isolated from soil of ginseng.</title>
        <authorList>
            <person name="Lee D.H."/>
            <person name="Cha C.J."/>
        </authorList>
    </citation>
    <scope>NUCLEOTIDE SEQUENCE [LARGE SCALE GENOMIC DNA]</scope>
    <source>
        <strain evidence="2 3">KACC 19305</strain>
    </source>
</reference>
<keyword evidence="1" id="KW-0812">Transmembrane</keyword>
<gene>
    <name evidence="2" type="ORF">JI746_12770</name>
</gene>